<name>A0AAC9Z6S3_9RHOB</name>
<gene>
    <name evidence="1" type="ORF">PhaeoP63_00355</name>
</gene>
<dbReference type="Proteomes" id="UP000217545">
    <property type="component" value="Chromosome"/>
</dbReference>
<proteinExistence type="predicted"/>
<organism evidence="1 2">
    <name type="scientific">Phaeobacter gallaeciensis</name>
    <dbReference type="NCBI Taxonomy" id="60890"/>
    <lineage>
        <taxon>Bacteria</taxon>
        <taxon>Pseudomonadati</taxon>
        <taxon>Pseudomonadota</taxon>
        <taxon>Alphaproteobacteria</taxon>
        <taxon>Rhodobacterales</taxon>
        <taxon>Roseobacteraceae</taxon>
        <taxon>Phaeobacter</taxon>
    </lineage>
</organism>
<reference evidence="1 2" key="1">
    <citation type="journal article" date="2017" name="Front. Microbiol.">
        <title>Phaeobacter piscinae sp. nov., a species of the Roseobacter group and potential aquaculture probiont.</title>
        <authorList>
            <person name="Sonnenschein E.C."/>
            <person name="Phippen C.B.W."/>
            <person name="Nielsen K.F."/>
            <person name="Mateiu R.V."/>
            <person name="Melchiorsen J."/>
            <person name="Gram L."/>
            <person name="Overmann J."/>
            <person name="Freese H.M."/>
        </authorList>
    </citation>
    <scope>NUCLEOTIDE SEQUENCE [LARGE SCALE GENOMIC DNA]</scope>
    <source>
        <strain evidence="1 2">P63</strain>
    </source>
</reference>
<protein>
    <submittedName>
        <fullName evidence="1">Uncharacterized protein</fullName>
    </submittedName>
</protein>
<sequence length="32" mass="3811">MFQRWRTQSEGDAFWSDQAKVQGALSLRRLEI</sequence>
<dbReference type="EMBL" id="CP010784">
    <property type="protein sequence ID" value="ATF04468.1"/>
    <property type="molecule type" value="Genomic_DNA"/>
</dbReference>
<evidence type="ECO:0000313" key="2">
    <source>
        <dbReference type="Proteomes" id="UP000217545"/>
    </source>
</evidence>
<dbReference type="AlphaFoldDB" id="A0AAC9Z6S3"/>
<evidence type="ECO:0000313" key="1">
    <source>
        <dbReference type="EMBL" id="ATF04468.1"/>
    </source>
</evidence>
<accession>A0AAC9Z6S3</accession>